<dbReference type="PANTHER" id="PTHR46262:SF2">
    <property type="entry name" value="FORKHEAD BOX PROTEIN BINIOU"/>
    <property type="match status" value="1"/>
</dbReference>
<reference evidence="7" key="1">
    <citation type="submission" date="2020-09" db="EMBL/GenBank/DDBJ databases">
        <authorList>
            <person name="Kikuchi T."/>
        </authorList>
    </citation>
    <scope>NUCLEOTIDE SEQUENCE</scope>
    <source>
        <strain evidence="7">SH1</strain>
    </source>
</reference>
<feature type="region of interest" description="Disordered" evidence="5">
    <location>
        <begin position="42"/>
        <end position="79"/>
    </location>
</feature>
<keyword evidence="3 4" id="KW-0539">Nucleus</keyword>
<keyword evidence="2 4" id="KW-0238">DNA-binding</keyword>
<dbReference type="Pfam" id="PF00250">
    <property type="entry name" value="Forkhead"/>
    <property type="match status" value="1"/>
</dbReference>
<dbReference type="OrthoDB" id="5954824at2759"/>
<dbReference type="InterPro" id="IPR018122">
    <property type="entry name" value="TF_fork_head_CS_1"/>
</dbReference>
<evidence type="ECO:0000256" key="2">
    <source>
        <dbReference type="ARBA" id="ARBA00023125"/>
    </source>
</evidence>
<dbReference type="SMART" id="SM00339">
    <property type="entry name" value="FH"/>
    <property type="match status" value="1"/>
</dbReference>
<dbReference type="PROSITE" id="PS00658">
    <property type="entry name" value="FORK_HEAD_2"/>
    <property type="match status" value="1"/>
</dbReference>
<organism evidence="7 8">
    <name type="scientific">Bursaphelenchus okinawaensis</name>
    <dbReference type="NCBI Taxonomy" id="465554"/>
    <lineage>
        <taxon>Eukaryota</taxon>
        <taxon>Metazoa</taxon>
        <taxon>Ecdysozoa</taxon>
        <taxon>Nematoda</taxon>
        <taxon>Chromadorea</taxon>
        <taxon>Rhabditida</taxon>
        <taxon>Tylenchina</taxon>
        <taxon>Tylenchomorpha</taxon>
        <taxon>Aphelenchoidea</taxon>
        <taxon>Aphelenchoididae</taxon>
        <taxon>Bursaphelenchus</taxon>
    </lineage>
</organism>
<dbReference type="EMBL" id="CAJFDH010000001">
    <property type="protein sequence ID" value="CAD5205830.1"/>
    <property type="molecule type" value="Genomic_DNA"/>
</dbReference>
<dbReference type="PANTHER" id="PTHR46262">
    <property type="entry name" value="FORKHEAD BOX PROTEIN BINIOU"/>
    <property type="match status" value="1"/>
</dbReference>
<comment type="caution">
    <text evidence="7">The sequence shown here is derived from an EMBL/GenBank/DDBJ whole genome shotgun (WGS) entry which is preliminary data.</text>
</comment>
<evidence type="ECO:0000313" key="8">
    <source>
        <dbReference type="Proteomes" id="UP000614601"/>
    </source>
</evidence>
<dbReference type="GO" id="GO:0001710">
    <property type="term" value="P:mesodermal cell fate commitment"/>
    <property type="evidence" value="ECO:0007669"/>
    <property type="project" value="UniProtKB-ARBA"/>
</dbReference>
<dbReference type="FunFam" id="1.10.10.10:FF:000071">
    <property type="entry name" value="Forkhead box F1"/>
    <property type="match status" value="1"/>
</dbReference>
<feature type="domain" description="Fork-head" evidence="6">
    <location>
        <begin position="80"/>
        <end position="178"/>
    </location>
</feature>
<dbReference type="SUPFAM" id="SSF46785">
    <property type="entry name" value="Winged helix' DNA-binding domain"/>
    <property type="match status" value="1"/>
</dbReference>
<dbReference type="AlphaFoldDB" id="A0A811JRB1"/>
<dbReference type="GO" id="GO:0000978">
    <property type="term" value="F:RNA polymerase II cis-regulatory region sequence-specific DNA binding"/>
    <property type="evidence" value="ECO:0007669"/>
    <property type="project" value="TreeGrafter"/>
</dbReference>
<protein>
    <recommendedName>
        <fullName evidence="6">Fork-head domain-containing protein</fullName>
    </recommendedName>
</protein>
<evidence type="ECO:0000259" key="6">
    <source>
        <dbReference type="PROSITE" id="PS50039"/>
    </source>
</evidence>
<evidence type="ECO:0000256" key="3">
    <source>
        <dbReference type="ARBA" id="ARBA00023242"/>
    </source>
</evidence>
<feature type="DNA-binding region" description="Fork-head" evidence="4">
    <location>
        <begin position="80"/>
        <end position="178"/>
    </location>
</feature>
<dbReference type="GO" id="GO:0000981">
    <property type="term" value="F:DNA-binding transcription factor activity, RNA polymerase II-specific"/>
    <property type="evidence" value="ECO:0007669"/>
    <property type="project" value="TreeGrafter"/>
</dbReference>
<feature type="compositionally biased region" description="Basic and acidic residues" evidence="5">
    <location>
        <begin position="51"/>
        <end position="62"/>
    </location>
</feature>
<comment type="subcellular location">
    <subcellularLocation>
        <location evidence="1 4">Nucleus</location>
    </subcellularLocation>
</comment>
<dbReference type="EMBL" id="CAJFCW020000001">
    <property type="protein sequence ID" value="CAG9079436.1"/>
    <property type="molecule type" value="Genomic_DNA"/>
</dbReference>
<dbReference type="InterPro" id="IPR036388">
    <property type="entry name" value="WH-like_DNA-bd_sf"/>
</dbReference>
<dbReference type="InterPro" id="IPR036390">
    <property type="entry name" value="WH_DNA-bd_sf"/>
</dbReference>
<proteinExistence type="predicted"/>
<dbReference type="GO" id="GO:0009887">
    <property type="term" value="P:animal organ morphogenesis"/>
    <property type="evidence" value="ECO:0007669"/>
    <property type="project" value="TreeGrafter"/>
</dbReference>
<evidence type="ECO:0000256" key="5">
    <source>
        <dbReference type="SAM" id="MobiDB-lite"/>
    </source>
</evidence>
<gene>
    <name evidence="7" type="ORF">BOKJ2_LOCUS514</name>
</gene>
<dbReference type="GO" id="GO:0005634">
    <property type="term" value="C:nucleus"/>
    <property type="evidence" value="ECO:0007669"/>
    <property type="project" value="UniProtKB-SubCell"/>
</dbReference>
<sequence length="359" mass="40986">MEQGFNVKIELPELQSDLLNPQHILPYSCYVPHYSEVFEEKATSPALSTTSKKENGEKEAKKSSSGQKRRSRRAENRLEKPPHSYIQLIAAAIDNQPTRRATLAEIYDYLMARFEFFRGKYTGWKNSIRHNLSLNQCFTKVPKTAGAKCGKGHYWTIAPHADFSYGAPQNLNMTKKEGEDEKLAEFAENMTFGEFGGEKVDLMDNIGPVDEGYGSSTINTTVFPQPYDTTIPTEPVYSYCQPEADTHWNNNQFWYNPNYVSLEFPATSHNPMHDLNQEFEAVNADQQYHLQSEDFAQQNVQYLPHYNEFMLPGYTVAPKNCDQVFEPVAECHDDIFSGQMPEGELPVFNSNVEFPSYST</sequence>
<dbReference type="InterPro" id="IPR001766">
    <property type="entry name" value="Fork_head_dom"/>
</dbReference>
<dbReference type="Proteomes" id="UP000614601">
    <property type="component" value="Unassembled WGS sequence"/>
</dbReference>
<dbReference type="InterPro" id="IPR051770">
    <property type="entry name" value="Forkhead_box_regulator"/>
</dbReference>
<dbReference type="InterPro" id="IPR030456">
    <property type="entry name" value="TF_fork_head_CS_2"/>
</dbReference>
<dbReference type="Gene3D" id="1.10.10.10">
    <property type="entry name" value="Winged helix-like DNA-binding domain superfamily/Winged helix DNA-binding domain"/>
    <property type="match status" value="1"/>
</dbReference>
<dbReference type="PROSITE" id="PS00657">
    <property type="entry name" value="FORK_HEAD_1"/>
    <property type="match status" value="1"/>
</dbReference>
<accession>A0A811JRB1</accession>
<evidence type="ECO:0000313" key="7">
    <source>
        <dbReference type="EMBL" id="CAD5205830.1"/>
    </source>
</evidence>
<evidence type="ECO:0000256" key="4">
    <source>
        <dbReference type="PROSITE-ProRule" id="PRU00089"/>
    </source>
</evidence>
<name>A0A811JRB1_9BILA</name>
<dbReference type="PROSITE" id="PS50039">
    <property type="entry name" value="FORK_HEAD_3"/>
    <property type="match status" value="1"/>
</dbReference>
<dbReference type="Proteomes" id="UP000783686">
    <property type="component" value="Unassembled WGS sequence"/>
</dbReference>
<keyword evidence="8" id="KW-1185">Reference proteome</keyword>
<dbReference type="PRINTS" id="PR00053">
    <property type="entry name" value="FORKHEAD"/>
</dbReference>
<evidence type="ECO:0000256" key="1">
    <source>
        <dbReference type="ARBA" id="ARBA00004123"/>
    </source>
</evidence>